<dbReference type="PROSITE" id="PS50011">
    <property type="entry name" value="PROTEIN_KINASE_DOM"/>
    <property type="match status" value="1"/>
</dbReference>
<dbReference type="InterPro" id="IPR000719">
    <property type="entry name" value="Prot_kinase_dom"/>
</dbReference>
<organism evidence="7 8">
    <name type="scientific">Caenorhabditis tropicalis</name>
    <dbReference type="NCBI Taxonomy" id="1561998"/>
    <lineage>
        <taxon>Eukaryota</taxon>
        <taxon>Metazoa</taxon>
        <taxon>Ecdysozoa</taxon>
        <taxon>Nematoda</taxon>
        <taxon>Chromadorea</taxon>
        <taxon>Rhabditida</taxon>
        <taxon>Rhabditina</taxon>
        <taxon>Rhabditomorpha</taxon>
        <taxon>Rhabditoidea</taxon>
        <taxon>Rhabditidae</taxon>
        <taxon>Peloderinae</taxon>
        <taxon>Caenorhabditis</taxon>
    </lineage>
</organism>
<feature type="domain" description="Protein kinase" evidence="6">
    <location>
        <begin position="139"/>
        <end position="416"/>
    </location>
</feature>
<sequence>MSKFIEEHPSAIEVFMFYENGRGRRDNIFYENLLGAFKLMAIEDKFHDLFAIINADNEELNEGRIREHVVSDPSNLRLCILADVIDGELMTESPAHIMATFGNLNQKAQHDLEFWFDRFSIEKLDFLSQTKLRTQSKLIRDVVDFGVLTLADMQLSLSHNTMSIYVEEYVSKNPLRYSKQYTGKNYLERALTDFKSLLGTRRLRLESFKWLNAHSKEDDQKLIAVLNSFPSTLSLANLETTLNGDLMIDLLKAIKPGSLQSIECYGKVDGHHLAQFDELDQWKQATSFVCWEPIKKFFHFIHHLRRIIDKEARTKFRQIVSAVQYLHSKNIIHRDLKAENLLLDQVMNIKIADFGFSNTFSLGNKLETFCGSPPYAAPELFSGKKYDTMDQKLMCVQCWIRRRRAEAIHRTTERSD</sequence>
<dbReference type="PANTHER" id="PTHR24346">
    <property type="entry name" value="MAP/MICROTUBULE AFFINITY-REGULATING KINASE"/>
    <property type="match status" value="1"/>
</dbReference>
<keyword evidence="7" id="KW-1185">Reference proteome</keyword>
<evidence type="ECO:0000256" key="2">
    <source>
        <dbReference type="ARBA" id="ARBA00022679"/>
    </source>
</evidence>
<dbReference type="GO" id="GO:0005737">
    <property type="term" value="C:cytoplasm"/>
    <property type="evidence" value="ECO:0007669"/>
    <property type="project" value="TreeGrafter"/>
</dbReference>
<evidence type="ECO:0000256" key="1">
    <source>
        <dbReference type="ARBA" id="ARBA00022527"/>
    </source>
</evidence>
<accession>A0A1I7UWT8</accession>
<dbReference type="AlphaFoldDB" id="A0A1I7UWT8"/>
<dbReference type="GO" id="GO:0005524">
    <property type="term" value="F:ATP binding"/>
    <property type="evidence" value="ECO:0007669"/>
    <property type="project" value="UniProtKB-KW"/>
</dbReference>
<dbReference type="eggNOG" id="KOG0586">
    <property type="taxonomic scope" value="Eukaryota"/>
</dbReference>
<proteinExistence type="predicted"/>
<dbReference type="GO" id="GO:0050321">
    <property type="term" value="F:tau-protein kinase activity"/>
    <property type="evidence" value="ECO:0007669"/>
    <property type="project" value="TreeGrafter"/>
</dbReference>
<dbReference type="InterPro" id="IPR008271">
    <property type="entry name" value="Ser/Thr_kinase_AS"/>
</dbReference>
<evidence type="ECO:0000256" key="4">
    <source>
        <dbReference type="ARBA" id="ARBA00022777"/>
    </source>
</evidence>
<dbReference type="Gene3D" id="1.10.510.10">
    <property type="entry name" value="Transferase(Phosphotransferase) domain 1"/>
    <property type="match status" value="1"/>
</dbReference>
<keyword evidence="4" id="KW-0418">Kinase</keyword>
<keyword evidence="1" id="KW-0723">Serine/threonine-protein kinase</keyword>
<evidence type="ECO:0000256" key="3">
    <source>
        <dbReference type="ARBA" id="ARBA00022741"/>
    </source>
</evidence>
<dbReference type="SUPFAM" id="SSF56112">
    <property type="entry name" value="Protein kinase-like (PK-like)"/>
    <property type="match status" value="1"/>
</dbReference>
<keyword evidence="3" id="KW-0547">Nucleotide-binding</keyword>
<evidence type="ECO:0000256" key="5">
    <source>
        <dbReference type="ARBA" id="ARBA00022840"/>
    </source>
</evidence>
<dbReference type="STRING" id="1561998.A0A1I7UWT8"/>
<dbReference type="Pfam" id="PF00069">
    <property type="entry name" value="Pkinase"/>
    <property type="match status" value="1"/>
</dbReference>
<dbReference type="GO" id="GO:0000226">
    <property type="term" value="P:microtubule cytoskeleton organization"/>
    <property type="evidence" value="ECO:0007669"/>
    <property type="project" value="TreeGrafter"/>
</dbReference>
<evidence type="ECO:0000259" key="6">
    <source>
        <dbReference type="PROSITE" id="PS50011"/>
    </source>
</evidence>
<dbReference type="PANTHER" id="PTHR24346:SF82">
    <property type="entry name" value="KP78A-RELATED"/>
    <property type="match status" value="1"/>
</dbReference>
<reference evidence="8" key="1">
    <citation type="submission" date="2016-11" db="UniProtKB">
        <authorList>
            <consortium name="WormBaseParasite"/>
        </authorList>
    </citation>
    <scope>IDENTIFICATION</scope>
</reference>
<dbReference type="WBParaSite" id="Csp11.Scaffold630.g20132.t1">
    <property type="protein sequence ID" value="Csp11.Scaffold630.g20132.t1"/>
    <property type="gene ID" value="Csp11.Scaffold630.g20132"/>
</dbReference>
<protein>
    <submittedName>
        <fullName evidence="8">Protein kinase domain-containing protein</fullName>
    </submittedName>
</protein>
<dbReference type="Proteomes" id="UP000095282">
    <property type="component" value="Unplaced"/>
</dbReference>
<dbReference type="SMART" id="SM00220">
    <property type="entry name" value="S_TKc"/>
    <property type="match status" value="1"/>
</dbReference>
<dbReference type="PROSITE" id="PS00108">
    <property type="entry name" value="PROTEIN_KINASE_ST"/>
    <property type="match status" value="1"/>
</dbReference>
<evidence type="ECO:0000313" key="8">
    <source>
        <dbReference type="WBParaSite" id="Csp11.Scaffold630.g20132.t1"/>
    </source>
</evidence>
<dbReference type="InterPro" id="IPR011009">
    <property type="entry name" value="Kinase-like_dom_sf"/>
</dbReference>
<keyword evidence="5" id="KW-0067">ATP-binding</keyword>
<dbReference type="GO" id="GO:0035556">
    <property type="term" value="P:intracellular signal transduction"/>
    <property type="evidence" value="ECO:0007669"/>
    <property type="project" value="TreeGrafter"/>
</dbReference>
<evidence type="ECO:0000313" key="7">
    <source>
        <dbReference type="Proteomes" id="UP000095282"/>
    </source>
</evidence>
<keyword evidence="2" id="KW-0808">Transferase</keyword>
<name>A0A1I7UWT8_9PELO</name>